<evidence type="ECO:0000313" key="2">
    <source>
        <dbReference type="Proteomes" id="UP000828941"/>
    </source>
</evidence>
<dbReference type="EMBL" id="CM039432">
    <property type="protein sequence ID" value="KAI4331934.1"/>
    <property type="molecule type" value="Genomic_DNA"/>
</dbReference>
<accession>A0ACB9N614</accession>
<sequence>MHDLIEQMGKNIVFLECPENPRKRSRLWSLDDVNNVLVKNKGTEAIQAIVLDLPPQYERIERIALDLPQGYEARLHPDAFSKTSQLKFLKLYKMQISHDLNCLPSALRVLDWIQCPLKSLPLTIKLDELVDLKLCHSKLKQLWKGEKFLGSLKFMDASFSKNLIRLPDISGVPNLERLVLEGCGSLSEVHPSLGLHKKLVVVDFKDCINLRSLPAKMKMSSLEILILSGCSKIRKLPEFRGCMEHLSMLYIEKTSISELPLSIGCLVGLAVLNLENCKNLVCLPITVDNLKSLKTLNISGCSKISTLPENLRECKCLEELDVSETGIEEAPSYIFDLENLKVLSLGGCQGLLSKSWNWCLPFGCILGSHPVPQGLRLPHSWSTLSSLRRLNLSYCNLSEGSIPSDIDCLSSLESLNLSGNIYHLSLLTRPTRM</sequence>
<dbReference type="Proteomes" id="UP000828941">
    <property type="component" value="Chromosome 7"/>
</dbReference>
<gene>
    <name evidence="1" type="ORF">L6164_016881</name>
</gene>
<proteinExistence type="predicted"/>
<keyword evidence="2" id="KW-1185">Reference proteome</keyword>
<evidence type="ECO:0000313" key="1">
    <source>
        <dbReference type="EMBL" id="KAI4331934.1"/>
    </source>
</evidence>
<reference evidence="1 2" key="1">
    <citation type="journal article" date="2022" name="DNA Res.">
        <title>Chromosomal-level genome assembly of the orchid tree Bauhinia variegata (Leguminosae; Cercidoideae) supports the allotetraploid origin hypothesis of Bauhinia.</title>
        <authorList>
            <person name="Zhong Y."/>
            <person name="Chen Y."/>
            <person name="Zheng D."/>
            <person name="Pang J."/>
            <person name="Liu Y."/>
            <person name="Luo S."/>
            <person name="Meng S."/>
            <person name="Qian L."/>
            <person name="Wei D."/>
            <person name="Dai S."/>
            <person name="Zhou R."/>
        </authorList>
    </citation>
    <scope>NUCLEOTIDE SEQUENCE [LARGE SCALE GENOMIC DNA]</scope>
    <source>
        <strain evidence="1">BV-YZ2020</strain>
    </source>
</reference>
<protein>
    <submittedName>
        <fullName evidence="1">Uncharacterized protein</fullName>
    </submittedName>
</protein>
<organism evidence="1 2">
    <name type="scientific">Bauhinia variegata</name>
    <name type="common">Purple orchid tree</name>
    <name type="synonym">Phanera variegata</name>
    <dbReference type="NCBI Taxonomy" id="167791"/>
    <lineage>
        <taxon>Eukaryota</taxon>
        <taxon>Viridiplantae</taxon>
        <taxon>Streptophyta</taxon>
        <taxon>Embryophyta</taxon>
        <taxon>Tracheophyta</taxon>
        <taxon>Spermatophyta</taxon>
        <taxon>Magnoliopsida</taxon>
        <taxon>eudicotyledons</taxon>
        <taxon>Gunneridae</taxon>
        <taxon>Pentapetalae</taxon>
        <taxon>rosids</taxon>
        <taxon>fabids</taxon>
        <taxon>Fabales</taxon>
        <taxon>Fabaceae</taxon>
        <taxon>Cercidoideae</taxon>
        <taxon>Cercideae</taxon>
        <taxon>Bauhiniinae</taxon>
        <taxon>Bauhinia</taxon>
    </lineage>
</organism>
<name>A0ACB9N614_BAUVA</name>
<comment type="caution">
    <text evidence="1">The sequence shown here is derived from an EMBL/GenBank/DDBJ whole genome shotgun (WGS) entry which is preliminary data.</text>
</comment>